<dbReference type="Gene3D" id="3.30.565.10">
    <property type="entry name" value="Histidine kinase-like ATPase, C-terminal domain"/>
    <property type="match status" value="1"/>
</dbReference>
<feature type="region of interest" description="C" evidence="8">
    <location>
        <begin position="564"/>
        <end position="638"/>
    </location>
</feature>
<evidence type="ECO:0000256" key="9">
    <source>
        <dbReference type="PIRSR" id="PIRSR002583-1"/>
    </source>
</evidence>
<dbReference type="CDD" id="cd16927">
    <property type="entry name" value="HATPase_Hsp90-like"/>
    <property type="match status" value="1"/>
</dbReference>
<evidence type="ECO:0000256" key="10">
    <source>
        <dbReference type="SAM" id="MobiDB-lite"/>
    </source>
</evidence>
<dbReference type="Gene3D" id="3.30.230.80">
    <property type="match status" value="1"/>
</dbReference>
<reference evidence="12" key="1">
    <citation type="submission" date="2020-10" db="EMBL/GenBank/DDBJ databases">
        <authorList>
            <person name="Gilroy R."/>
        </authorList>
    </citation>
    <scope>NUCLEOTIDE SEQUENCE</scope>
    <source>
        <strain evidence="12">ChiBcolR7-354</strain>
    </source>
</reference>
<gene>
    <name evidence="8 12" type="primary">htpG</name>
    <name evidence="12" type="ORF">IAB77_00420</name>
</gene>
<accession>A0A9D1CS59</accession>
<dbReference type="Pfam" id="PF00183">
    <property type="entry name" value="HSP90"/>
    <property type="match status" value="1"/>
</dbReference>
<dbReference type="InterPro" id="IPR020568">
    <property type="entry name" value="Ribosomal_Su5_D2-typ_SF"/>
</dbReference>
<comment type="caution">
    <text evidence="12">The sequence shown here is derived from an EMBL/GenBank/DDBJ whole genome shotgun (WGS) entry which is preliminary data.</text>
</comment>
<evidence type="ECO:0000256" key="7">
    <source>
        <dbReference type="ARBA" id="ARBA00023186"/>
    </source>
</evidence>
<evidence type="ECO:0000256" key="1">
    <source>
        <dbReference type="ARBA" id="ARBA00004496"/>
    </source>
</evidence>
<feature type="binding site" evidence="9">
    <location>
        <position position="90"/>
    </location>
    <ligand>
        <name>ATP</name>
        <dbReference type="ChEBI" id="CHEBI:30616"/>
    </ligand>
</feature>
<dbReference type="Gene3D" id="1.20.120.790">
    <property type="entry name" value="Heat shock protein 90, C-terminal domain"/>
    <property type="match status" value="1"/>
</dbReference>
<dbReference type="SUPFAM" id="SSF54211">
    <property type="entry name" value="Ribosomal protein S5 domain 2-like"/>
    <property type="match status" value="1"/>
</dbReference>
<dbReference type="GO" id="GO:0051082">
    <property type="term" value="F:unfolded protein binding"/>
    <property type="evidence" value="ECO:0007669"/>
    <property type="project" value="UniProtKB-UniRule"/>
</dbReference>
<evidence type="ECO:0000256" key="4">
    <source>
        <dbReference type="ARBA" id="ARBA00022741"/>
    </source>
</evidence>
<evidence type="ECO:0000256" key="3">
    <source>
        <dbReference type="ARBA" id="ARBA00022490"/>
    </source>
</evidence>
<feature type="binding site" evidence="9">
    <location>
        <position position="96"/>
    </location>
    <ligand>
        <name>ATP</name>
        <dbReference type="ChEBI" id="CHEBI:30616"/>
    </ligand>
</feature>
<dbReference type="NCBIfam" id="NF003555">
    <property type="entry name" value="PRK05218.1"/>
    <property type="match status" value="1"/>
</dbReference>
<keyword evidence="6 8" id="KW-0346">Stress response</keyword>
<dbReference type="Proteomes" id="UP000824262">
    <property type="component" value="Unassembled WGS sequence"/>
</dbReference>
<dbReference type="SMART" id="SM00387">
    <property type="entry name" value="HATPase_c"/>
    <property type="match status" value="1"/>
</dbReference>
<reference evidence="12" key="2">
    <citation type="journal article" date="2021" name="PeerJ">
        <title>Extensive microbial diversity within the chicken gut microbiome revealed by metagenomics and culture.</title>
        <authorList>
            <person name="Gilroy R."/>
            <person name="Ravi A."/>
            <person name="Getino M."/>
            <person name="Pursley I."/>
            <person name="Horton D.L."/>
            <person name="Alikhan N.F."/>
            <person name="Baker D."/>
            <person name="Gharbi K."/>
            <person name="Hall N."/>
            <person name="Watson M."/>
            <person name="Adriaenssens E.M."/>
            <person name="Foster-Nyarko E."/>
            <person name="Jarju S."/>
            <person name="Secka A."/>
            <person name="Antonio M."/>
            <person name="Oren A."/>
            <person name="Chaudhuri R.R."/>
            <person name="La Ragione R."/>
            <person name="Hildebrand F."/>
            <person name="Pallen M.J."/>
        </authorList>
    </citation>
    <scope>NUCLEOTIDE SEQUENCE</scope>
    <source>
        <strain evidence="12">ChiBcolR7-354</strain>
    </source>
</reference>
<keyword evidence="5 8" id="KW-0067">ATP-binding</keyword>
<dbReference type="InterPro" id="IPR003594">
    <property type="entry name" value="HATPase_dom"/>
</dbReference>
<dbReference type="Gene3D" id="3.40.50.11260">
    <property type="match status" value="1"/>
</dbReference>
<evidence type="ECO:0000313" key="13">
    <source>
        <dbReference type="Proteomes" id="UP000824262"/>
    </source>
</evidence>
<dbReference type="PROSITE" id="PS00298">
    <property type="entry name" value="HSP90"/>
    <property type="match status" value="1"/>
</dbReference>
<evidence type="ECO:0000256" key="2">
    <source>
        <dbReference type="ARBA" id="ARBA00008239"/>
    </source>
</evidence>
<name>A0A9D1CS59_9FIRM</name>
<comment type="function">
    <text evidence="8">Molecular chaperone. Has ATPase activity.</text>
</comment>
<dbReference type="AlphaFoldDB" id="A0A9D1CS59"/>
<evidence type="ECO:0000313" key="12">
    <source>
        <dbReference type="EMBL" id="HIQ77704.1"/>
    </source>
</evidence>
<sequence length="638" mass="72492">MSKKQFKAESKRLLDLMINSIYTHKEIFLREIISNASDAIDKLCYLSLTDDKVGMNREDFRILVSADEAGRTITVSDNGIGMTREELEQNLGVIAKSGSMAFKDGLGGEENQGTDVDIIGQFGVGFYSAFMVSDRVTVISKAYGSDTAYKWESEGADGYTIDECEKDTVGTDVIMHIKPDDENERYGDFLQQWKLMQLIKKYSNYIRWPIQMDVTKSDFRETEEKNEDGSPKYETVTTTERETVNSMVPIWQRSKSEVSDEDCIAFYKEKFHDTTDPAAVIRVNAEGQVSYKALLFIPGRQLLDYMSSDFEPGLQLYSSGVMIMERCPDLLSESFYFVRGIVDSPDLSLNISREMLQHDRQLRIIAQNLNKRIKNELVKMLESDREKYEKFYKNYGRQLRYGAVANYGQNVQSMSDLLLYRVDVDKTRTLKEYTDAMPSGQEKIYYAVGDSVSRTLHLPQAELVRSKGYELLCMTDEVDEFIVQQLGTYAEKPFCNIVTDDLGLESEEERADIEKREEDAKETLDFVRETLDGRVAKVKLSHKLVSAPVCLTTEGSVTLEMERYFRSMPDTGLEPPKATRVLELNADSPAFAALESAVKTDRERAAKLVEILHAQALLIAGEELPDPAKYAEDVCSLF</sequence>
<dbReference type="PRINTS" id="PR00775">
    <property type="entry name" value="HEATSHOCK90"/>
</dbReference>
<protein>
    <recommendedName>
        <fullName evidence="8">Chaperone protein HtpG</fullName>
    </recommendedName>
    <alternativeName>
        <fullName evidence="8">Heat shock protein HtpG</fullName>
    </alternativeName>
    <alternativeName>
        <fullName evidence="8">High temperature protein G</fullName>
    </alternativeName>
</protein>
<feature type="binding site" evidence="9">
    <location>
        <position position="171"/>
    </location>
    <ligand>
        <name>ATP</name>
        <dbReference type="ChEBI" id="CHEBI:30616"/>
    </ligand>
</feature>
<keyword evidence="7 8" id="KW-0143">Chaperone</keyword>
<keyword evidence="3 8" id="KW-0963">Cytoplasm</keyword>
<evidence type="ECO:0000256" key="6">
    <source>
        <dbReference type="ARBA" id="ARBA00023016"/>
    </source>
</evidence>
<dbReference type="InterPro" id="IPR019805">
    <property type="entry name" value="Heat_shock_protein_90_CS"/>
</dbReference>
<dbReference type="HAMAP" id="MF_00505">
    <property type="entry name" value="HSP90"/>
    <property type="match status" value="1"/>
</dbReference>
<comment type="subunit">
    <text evidence="8">Homodimer.</text>
</comment>
<feature type="region of interest" description="A; substrate-binding" evidence="8">
    <location>
        <begin position="1"/>
        <end position="353"/>
    </location>
</feature>
<feature type="domain" description="Histidine kinase/HSP90-like ATPase" evidence="11">
    <location>
        <begin position="24"/>
        <end position="181"/>
    </location>
</feature>
<proteinExistence type="inferred from homology"/>
<feature type="binding site" evidence="9">
    <location>
        <begin position="97"/>
        <end position="98"/>
    </location>
    <ligand>
        <name>ATP</name>
        <dbReference type="ChEBI" id="CHEBI:30616"/>
    </ligand>
</feature>
<dbReference type="PANTHER" id="PTHR11528">
    <property type="entry name" value="HEAT SHOCK PROTEIN 90 FAMILY MEMBER"/>
    <property type="match status" value="1"/>
</dbReference>
<dbReference type="Pfam" id="PF13589">
    <property type="entry name" value="HATPase_c_3"/>
    <property type="match status" value="1"/>
</dbReference>
<dbReference type="GO" id="GO:0005524">
    <property type="term" value="F:ATP binding"/>
    <property type="evidence" value="ECO:0007669"/>
    <property type="project" value="UniProtKB-UniRule"/>
</dbReference>
<dbReference type="SUPFAM" id="SSF110942">
    <property type="entry name" value="HSP90 C-terminal domain"/>
    <property type="match status" value="1"/>
</dbReference>
<dbReference type="InterPro" id="IPR001404">
    <property type="entry name" value="Hsp90_fam"/>
</dbReference>
<feature type="binding site" evidence="9">
    <location>
        <position position="353"/>
    </location>
    <ligand>
        <name>ATP</name>
        <dbReference type="ChEBI" id="CHEBI:30616"/>
    </ligand>
</feature>
<evidence type="ECO:0000259" key="11">
    <source>
        <dbReference type="SMART" id="SM00387"/>
    </source>
</evidence>
<dbReference type="EMBL" id="DVGA01000007">
    <property type="protein sequence ID" value="HIQ77704.1"/>
    <property type="molecule type" value="Genomic_DNA"/>
</dbReference>
<dbReference type="InterPro" id="IPR020575">
    <property type="entry name" value="Hsp90_N"/>
</dbReference>
<feature type="binding site" evidence="9">
    <location>
        <position position="35"/>
    </location>
    <ligand>
        <name>ATP</name>
        <dbReference type="ChEBI" id="CHEBI:30616"/>
    </ligand>
</feature>
<comment type="caution">
    <text evidence="8">Lacks conserved residue(s) required for the propagation of feature annotation.</text>
</comment>
<dbReference type="PIRSF" id="PIRSF002583">
    <property type="entry name" value="Hsp90"/>
    <property type="match status" value="1"/>
</dbReference>
<feature type="compositionally biased region" description="Basic and acidic residues" evidence="10">
    <location>
        <begin position="219"/>
        <end position="231"/>
    </location>
</feature>
<comment type="similarity">
    <text evidence="2 8">Belongs to the heat shock protein 90 family.</text>
</comment>
<feature type="binding site" evidence="9">
    <location>
        <position position="31"/>
    </location>
    <ligand>
        <name>ATP</name>
        <dbReference type="ChEBI" id="CHEBI:30616"/>
    </ligand>
</feature>
<dbReference type="FunFam" id="3.30.565.10:FF:000009">
    <property type="entry name" value="Molecular chaperone HtpG"/>
    <property type="match status" value="1"/>
</dbReference>
<feature type="region of interest" description="Disordered" evidence="10">
    <location>
        <begin position="219"/>
        <end position="239"/>
    </location>
</feature>
<feature type="binding site" evidence="9">
    <location>
        <position position="82"/>
    </location>
    <ligand>
        <name>ATP</name>
        <dbReference type="ChEBI" id="CHEBI:30616"/>
    </ligand>
</feature>
<dbReference type="GO" id="GO:0016887">
    <property type="term" value="F:ATP hydrolysis activity"/>
    <property type="evidence" value="ECO:0007669"/>
    <property type="project" value="InterPro"/>
</dbReference>
<organism evidence="12 13">
    <name type="scientific">Candidatus Scatomorpha intestinavium</name>
    <dbReference type="NCBI Taxonomy" id="2840922"/>
    <lineage>
        <taxon>Bacteria</taxon>
        <taxon>Bacillati</taxon>
        <taxon>Bacillota</taxon>
        <taxon>Clostridia</taxon>
        <taxon>Eubacteriales</taxon>
        <taxon>Candidatus Scatomorpha</taxon>
    </lineage>
</organism>
<dbReference type="InterPro" id="IPR036890">
    <property type="entry name" value="HATPase_C_sf"/>
</dbReference>
<evidence type="ECO:0000256" key="5">
    <source>
        <dbReference type="ARBA" id="ARBA00022840"/>
    </source>
</evidence>
<dbReference type="GO" id="GO:0005737">
    <property type="term" value="C:cytoplasm"/>
    <property type="evidence" value="ECO:0007669"/>
    <property type="project" value="UniProtKB-SubCell"/>
</dbReference>
<dbReference type="GO" id="GO:0140662">
    <property type="term" value="F:ATP-dependent protein folding chaperone"/>
    <property type="evidence" value="ECO:0007669"/>
    <property type="project" value="InterPro"/>
</dbReference>
<keyword evidence="4 8" id="KW-0547">Nucleotide-binding</keyword>
<dbReference type="SUPFAM" id="SSF55874">
    <property type="entry name" value="ATPase domain of HSP90 chaperone/DNA topoisomerase II/histidine kinase"/>
    <property type="match status" value="1"/>
</dbReference>
<dbReference type="InterPro" id="IPR037196">
    <property type="entry name" value="HSP90_C"/>
</dbReference>
<evidence type="ECO:0000256" key="8">
    <source>
        <dbReference type="HAMAP-Rule" id="MF_00505"/>
    </source>
</evidence>
<feature type="binding site" evidence="9">
    <location>
        <begin position="121"/>
        <end position="126"/>
    </location>
    <ligand>
        <name>ATP</name>
        <dbReference type="ChEBI" id="CHEBI:30616"/>
    </ligand>
</feature>
<feature type="binding site" evidence="9">
    <location>
        <position position="77"/>
    </location>
    <ligand>
        <name>ATP</name>
        <dbReference type="ChEBI" id="CHEBI:30616"/>
    </ligand>
</feature>
<comment type="subcellular location">
    <subcellularLocation>
        <location evidence="1 8">Cytoplasm</location>
    </subcellularLocation>
</comment>